<dbReference type="OMA" id="SRRVMWG"/>
<evidence type="ECO:0000256" key="1">
    <source>
        <dbReference type="SAM" id="MobiDB-lite"/>
    </source>
</evidence>
<sequence>MGDRMLRPRKVSLLTPQVRGQEGDVLTNAGSQLQQHVVAAQLGEQLQQSAYRGTGASLPGVQQLARGVGVRFQLPDLQVLKAHLLRQHGPVGRHLRPHVQEQRQAAPHSHVESSQGQGGCGEDRGHRPRAGTFCSHGGLSWSCGADGSRCLPALPLSPTAPAPPRGLSLSEKHRPALQSGAPRKSAEAGASTSTLAVSGGGRQGGGWEVGICLLISREVRGAALEVWWWW</sequence>
<evidence type="ECO:0000313" key="2">
    <source>
        <dbReference type="Ensembl" id="ENSANAP00000007878.1"/>
    </source>
</evidence>
<proteinExistence type="predicted"/>
<evidence type="ECO:0000313" key="3">
    <source>
        <dbReference type="Proteomes" id="UP000233020"/>
    </source>
</evidence>
<keyword evidence="3" id="KW-1185">Reference proteome</keyword>
<dbReference type="GeneTree" id="ENSGT01070000253936"/>
<feature type="region of interest" description="Disordered" evidence="1">
    <location>
        <begin position="161"/>
        <end position="202"/>
    </location>
</feature>
<organism evidence="2 3">
    <name type="scientific">Aotus nancymaae</name>
    <name type="common">Ma's night monkey</name>
    <dbReference type="NCBI Taxonomy" id="37293"/>
    <lineage>
        <taxon>Eukaryota</taxon>
        <taxon>Metazoa</taxon>
        <taxon>Chordata</taxon>
        <taxon>Craniata</taxon>
        <taxon>Vertebrata</taxon>
        <taxon>Euteleostomi</taxon>
        <taxon>Mammalia</taxon>
        <taxon>Eutheria</taxon>
        <taxon>Euarchontoglires</taxon>
        <taxon>Primates</taxon>
        <taxon>Haplorrhini</taxon>
        <taxon>Platyrrhini</taxon>
        <taxon>Aotidae</taxon>
        <taxon>Aotus</taxon>
    </lineage>
</organism>
<reference evidence="2" key="2">
    <citation type="submission" date="2025-09" db="UniProtKB">
        <authorList>
            <consortium name="Ensembl"/>
        </authorList>
    </citation>
    <scope>IDENTIFICATION</scope>
</reference>
<dbReference type="AlphaFoldDB" id="A0A2K5CGL9"/>
<reference evidence="2" key="1">
    <citation type="submission" date="2025-08" db="UniProtKB">
        <authorList>
            <consortium name="Ensembl"/>
        </authorList>
    </citation>
    <scope>IDENTIFICATION</scope>
</reference>
<feature type="region of interest" description="Disordered" evidence="1">
    <location>
        <begin position="99"/>
        <end position="124"/>
    </location>
</feature>
<accession>A0A2K5CGL9</accession>
<dbReference type="Proteomes" id="UP000233020">
    <property type="component" value="Unplaced"/>
</dbReference>
<protein>
    <submittedName>
        <fullName evidence="2">Uncharacterized protein</fullName>
    </submittedName>
</protein>
<dbReference type="Ensembl" id="ENSANAT00000025657.1">
    <property type="protein sequence ID" value="ENSANAP00000007878.1"/>
    <property type="gene ID" value="ENSANAG00000021999.1"/>
</dbReference>
<name>A0A2K5CGL9_AOTNA</name>